<dbReference type="InterPro" id="IPR029045">
    <property type="entry name" value="ClpP/crotonase-like_dom_sf"/>
</dbReference>
<dbReference type="PANTHER" id="PTHR32060:SF30">
    <property type="entry name" value="CARBOXY-TERMINAL PROCESSING PROTEASE CTPA"/>
    <property type="match status" value="1"/>
</dbReference>
<dbReference type="GO" id="GO:0008236">
    <property type="term" value="F:serine-type peptidase activity"/>
    <property type="evidence" value="ECO:0007669"/>
    <property type="project" value="UniProtKB-KW"/>
</dbReference>
<keyword evidence="6" id="KW-0732">Signal</keyword>
<dbReference type="GO" id="GO:0030288">
    <property type="term" value="C:outer membrane-bounded periplasmic space"/>
    <property type="evidence" value="ECO:0007669"/>
    <property type="project" value="TreeGrafter"/>
</dbReference>
<evidence type="ECO:0000256" key="6">
    <source>
        <dbReference type="SAM" id="SignalP"/>
    </source>
</evidence>
<dbReference type="PANTHER" id="PTHR32060">
    <property type="entry name" value="TAIL-SPECIFIC PROTEASE"/>
    <property type="match status" value="1"/>
</dbReference>
<dbReference type="EMBL" id="FNED01000004">
    <property type="protein sequence ID" value="SDI47169.1"/>
    <property type="molecule type" value="Genomic_DNA"/>
</dbReference>
<sequence length="493" mass="54742">MERKLSNLNKKMRKLLVWGALVTSISGAALPAWAAESAQQEKGDNPYAAQEARIHEVLTQVMEKHLNDRLDVKRLTDGAIRGMLEETGDPYSTYFTEKEFEDLHNDLEGMYVGIGIYIQQQDGKLIIQSIFEDTAAAKADLQEGDEVVAVDGRRTYGKSTEQVMELMKGEPDSSIMLTVKRDGKERTVALKREAMQFSPVDSLMLDNKIGYIALYGFSENSGEIFHKHLSKLESDGMKGLIIDLRDNGGGYVKAALEIADIFVDNGPLVHVKNREGKQTDIRATPGAMKVPMAVLVNGKTASASEMLIGALQDYKVGTVIGTKTFGKGVVQDLMPLEKGGILRLTVDEYFSPQMNKINGKGIMPDIVIEKPDDQLMRAITYLNGSTALRLNSDGTVSVAGFPAAEGMAKKIGTQWFIALRPFAELYKCQVYWDDSSQQAVFRCGDTTRKYSVKDNPYVRNENGTIWVALDKLNNDFPAIYVEKRDQNIFVHVK</sequence>
<dbReference type="InterPro" id="IPR001478">
    <property type="entry name" value="PDZ"/>
</dbReference>
<keyword evidence="3 5" id="KW-0378">Hydrolase</keyword>
<dbReference type="GO" id="GO:0007165">
    <property type="term" value="P:signal transduction"/>
    <property type="evidence" value="ECO:0007669"/>
    <property type="project" value="TreeGrafter"/>
</dbReference>
<evidence type="ECO:0000259" key="7">
    <source>
        <dbReference type="PROSITE" id="PS50106"/>
    </source>
</evidence>
<dbReference type="GO" id="GO:0006508">
    <property type="term" value="P:proteolysis"/>
    <property type="evidence" value="ECO:0007669"/>
    <property type="project" value="UniProtKB-KW"/>
</dbReference>
<dbReference type="InterPro" id="IPR004447">
    <property type="entry name" value="Peptidase_S41A"/>
</dbReference>
<dbReference type="GO" id="GO:0004175">
    <property type="term" value="F:endopeptidase activity"/>
    <property type="evidence" value="ECO:0007669"/>
    <property type="project" value="TreeGrafter"/>
</dbReference>
<keyword evidence="4 5" id="KW-0720">Serine protease</keyword>
<gene>
    <name evidence="8" type="ORF">SAMN04487909_104137</name>
</gene>
<feature type="domain" description="PDZ" evidence="7">
    <location>
        <begin position="100"/>
        <end position="182"/>
    </location>
</feature>
<evidence type="ECO:0000313" key="9">
    <source>
        <dbReference type="Proteomes" id="UP000182836"/>
    </source>
</evidence>
<protein>
    <submittedName>
        <fullName evidence="8">Carboxyl-terminal processing protease</fullName>
    </submittedName>
</protein>
<evidence type="ECO:0000256" key="2">
    <source>
        <dbReference type="ARBA" id="ARBA00022670"/>
    </source>
</evidence>
<feature type="chain" id="PRO_5010183302" evidence="6">
    <location>
        <begin position="35"/>
        <end position="493"/>
    </location>
</feature>
<dbReference type="SMART" id="SM00228">
    <property type="entry name" value="PDZ"/>
    <property type="match status" value="1"/>
</dbReference>
<evidence type="ECO:0000256" key="3">
    <source>
        <dbReference type="ARBA" id="ARBA00022801"/>
    </source>
</evidence>
<dbReference type="CDD" id="cd06782">
    <property type="entry name" value="cpPDZ_CPP-like"/>
    <property type="match status" value="1"/>
</dbReference>
<accession>A0A1G8KUW4</accession>
<dbReference type="Proteomes" id="UP000182836">
    <property type="component" value="Unassembled WGS sequence"/>
</dbReference>
<proteinExistence type="inferred from homology"/>
<dbReference type="Pfam" id="PF13180">
    <property type="entry name" value="PDZ_2"/>
    <property type="match status" value="1"/>
</dbReference>
<dbReference type="NCBIfam" id="TIGR00225">
    <property type="entry name" value="prc"/>
    <property type="match status" value="1"/>
</dbReference>
<dbReference type="Gene3D" id="3.90.226.10">
    <property type="entry name" value="2-enoyl-CoA Hydratase, Chain A, domain 1"/>
    <property type="match status" value="1"/>
</dbReference>
<dbReference type="Gene3D" id="2.30.42.10">
    <property type="match status" value="1"/>
</dbReference>
<evidence type="ECO:0000313" key="8">
    <source>
        <dbReference type="EMBL" id="SDI47169.1"/>
    </source>
</evidence>
<keyword evidence="2 5" id="KW-0645">Protease</keyword>
<dbReference type="SUPFAM" id="SSF52096">
    <property type="entry name" value="ClpP/crotonase"/>
    <property type="match status" value="1"/>
</dbReference>
<dbReference type="InterPro" id="IPR055210">
    <property type="entry name" value="CtpA/B_N"/>
</dbReference>
<dbReference type="Pfam" id="PF22694">
    <property type="entry name" value="CtpB_N-like"/>
    <property type="match status" value="1"/>
</dbReference>
<evidence type="ECO:0000256" key="4">
    <source>
        <dbReference type="ARBA" id="ARBA00022825"/>
    </source>
</evidence>
<dbReference type="InterPro" id="IPR005151">
    <property type="entry name" value="Tail-specific_protease"/>
</dbReference>
<reference evidence="8 9" key="1">
    <citation type="submission" date="2016-10" db="EMBL/GenBank/DDBJ databases">
        <authorList>
            <person name="de Groot N.N."/>
        </authorList>
    </citation>
    <scope>NUCLEOTIDE SEQUENCE [LARGE SCALE GENOMIC DNA]</scope>
    <source>
        <strain evidence="8 9">DSM 2895</strain>
    </source>
</reference>
<dbReference type="PROSITE" id="PS50106">
    <property type="entry name" value="PDZ"/>
    <property type="match status" value="1"/>
</dbReference>
<name>A0A1G8KUW4_ANEMI</name>
<dbReference type="Pfam" id="PF03572">
    <property type="entry name" value="Peptidase_S41"/>
    <property type="match status" value="1"/>
</dbReference>
<evidence type="ECO:0000256" key="5">
    <source>
        <dbReference type="RuleBase" id="RU004404"/>
    </source>
</evidence>
<dbReference type="InterPro" id="IPR036034">
    <property type="entry name" value="PDZ_sf"/>
</dbReference>
<feature type="signal peptide" evidence="6">
    <location>
        <begin position="1"/>
        <end position="34"/>
    </location>
</feature>
<dbReference type="SUPFAM" id="SSF50156">
    <property type="entry name" value="PDZ domain-like"/>
    <property type="match status" value="1"/>
</dbReference>
<dbReference type="SMART" id="SM00245">
    <property type="entry name" value="TSPc"/>
    <property type="match status" value="1"/>
</dbReference>
<dbReference type="Gene3D" id="3.30.750.44">
    <property type="match status" value="1"/>
</dbReference>
<dbReference type="CDD" id="cd07560">
    <property type="entry name" value="Peptidase_S41_CPP"/>
    <property type="match status" value="1"/>
</dbReference>
<organism evidence="8 9">
    <name type="scientific">Aneurinibacillus migulanus</name>
    <name type="common">Bacillus migulanus</name>
    <dbReference type="NCBI Taxonomy" id="47500"/>
    <lineage>
        <taxon>Bacteria</taxon>
        <taxon>Bacillati</taxon>
        <taxon>Bacillota</taxon>
        <taxon>Bacilli</taxon>
        <taxon>Bacillales</taxon>
        <taxon>Paenibacillaceae</taxon>
        <taxon>Aneurinibacillus group</taxon>
        <taxon>Aneurinibacillus</taxon>
    </lineage>
</organism>
<evidence type="ECO:0000256" key="1">
    <source>
        <dbReference type="ARBA" id="ARBA00009179"/>
    </source>
</evidence>
<comment type="similarity">
    <text evidence="1 5">Belongs to the peptidase S41A family.</text>
</comment>
<dbReference type="AlphaFoldDB" id="A0A1G8KUW4"/>